<accession>A0A3E0H012</accession>
<evidence type="ECO:0000256" key="1">
    <source>
        <dbReference type="SAM" id="MobiDB-lite"/>
    </source>
</evidence>
<dbReference type="Gene3D" id="1.25.40.10">
    <property type="entry name" value="Tetratricopeptide repeat domain"/>
    <property type="match status" value="1"/>
</dbReference>
<dbReference type="PANTHER" id="PTHR47691">
    <property type="entry name" value="REGULATOR-RELATED"/>
    <property type="match status" value="1"/>
</dbReference>
<evidence type="ECO:0000313" key="3">
    <source>
        <dbReference type="EMBL" id="REH35757.1"/>
    </source>
</evidence>
<dbReference type="SMART" id="SM00382">
    <property type="entry name" value="AAA"/>
    <property type="match status" value="1"/>
</dbReference>
<dbReference type="Gene3D" id="1.10.8.430">
    <property type="entry name" value="Helical domain of apoptotic protease-activating factors"/>
    <property type="match status" value="1"/>
</dbReference>
<protein>
    <submittedName>
        <fullName evidence="3">Putative ATPase</fullName>
    </submittedName>
</protein>
<dbReference type="InterPro" id="IPR042197">
    <property type="entry name" value="Apaf_helical"/>
</dbReference>
<feature type="domain" description="AAA+ ATPase" evidence="2">
    <location>
        <begin position="69"/>
        <end position="206"/>
    </location>
</feature>
<proteinExistence type="predicted"/>
<reference evidence="3 4" key="1">
    <citation type="submission" date="2018-08" db="EMBL/GenBank/DDBJ databases">
        <title>Genomic Encyclopedia of Archaeal and Bacterial Type Strains, Phase II (KMG-II): from individual species to whole genera.</title>
        <authorList>
            <person name="Goeker M."/>
        </authorList>
    </citation>
    <scope>NUCLEOTIDE SEQUENCE [LARGE SCALE GENOMIC DNA]</scope>
    <source>
        <strain evidence="3 4">DSM 45791</strain>
    </source>
</reference>
<keyword evidence="4" id="KW-1185">Reference proteome</keyword>
<dbReference type="EMBL" id="QUNO01000017">
    <property type="protein sequence ID" value="REH35757.1"/>
    <property type="molecule type" value="Genomic_DNA"/>
</dbReference>
<dbReference type="RefSeq" id="WP_116179820.1">
    <property type="nucleotide sequence ID" value="NZ_CP144375.1"/>
</dbReference>
<dbReference type="Gene3D" id="3.40.50.300">
    <property type="entry name" value="P-loop containing nucleotide triphosphate hydrolases"/>
    <property type="match status" value="1"/>
</dbReference>
<name>A0A3E0H012_9PSEU</name>
<dbReference type="InterPro" id="IPR011990">
    <property type="entry name" value="TPR-like_helical_dom_sf"/>
</dbReference>
<dbReference type="Proteomes" id="UP000256269">
    <property type="component" value="Unassembled WGS sequence"/>
</dbReference>
<evidence type="ECO:0000313" key="4">
    <source>
        <dbReference type="Proteomes" id="UP000256269"/>
    </source>
</evidence>
<dbReference type="InterPro" id="IPR019734">
    <property type="entry name" value="TPR_rpt"/>
</dbReference>
<organism evidence="3 4">
    <name type="scientific">Kutzneria buriramensis</name>
    <dbReference type="NCBI Taxonomy" id="1045776"/>
    <lineage>
        <taxon>Bacteria</taxon>
        <taxon>Bacillati</taxon>
        <taxon>Actinomycetota</taxon>
        <taxon>Actinomycetes</taxon>
        <taxon>Pseudonocardiales</taxon>
        <taxon>Pseudonocardiaceae</taxon>
        <taxon>Kutzneria</taxon>
    </lineage>
</organism>
<dbReference type="SMART" id="SM00028">
    <property type="entry name" value="TPR"/>
    <property type="match status" value="3"/>
</dbReference>
<sequence length="722" mass="77893">MDNKVNTDAVANVVQSGVIHGDVHMHATVSLDRPPRPRQLLPAPMHFTGRRAELAALDEMLIEAQAGELPLVVVLTGPGGVGKTALALHWAHAMRNRFPDGELYADLAGFGGSDPVSPHEILSGFLRTMGVDPQRIPAGLSEQAALFRTVTADRSLLLCLDDAFSAAQVRLALPASPGCAVIVTSRHRLPGLAADGARVLEVEPLTSATAVRLLARTIGDDRVDRQPEQAQSLADLCGGLPIALRVAAAQLATRPKWSVARVVTELSDERRRLEALSAPGQVSVLASFDLSYRALSDTAATLYRRLALQPGTEFGVGPACAVLTGADPAVARNLLGELVEVSMVEEVGEDRFRLHDLLRLHASQQCARHDADDDRASALRAIVEWYLAAASRADHLVSPTRRRLQYAFAAEPTDLPEFAGRENALDWLEGERINLIAAGRAAMDRGWAELAWQLSDVMWPLLLHRKHYLDRREIDQRGVAAARQWGNVFAEADMLKRLGQVNVVLGQREEAEQCFRQSMAQAESIDDQRGVADAKEGLALLHLKTGQPEVAISEFESLAVTNRRLGAARSLGLTLINLGAALSAAGRHRAALDVLAEAPAVFAGLEVPDPYNEARILVAQGQACAGVGDTDLAWETATRALSELTALGSPAGVAESREVLAEVAWRRGDADDAVEYLRAAVEIFTTLRSWRLPAARSRLNELTTSRATREPDRPQETGTGEV</sequence>
<feature type="region of interest" description="Disordered" evidence="1">
    <location>
        <begin position="701"/>
        <end position="722"/>
    </location>
</feature>
<dbReference type="SUPFAM" id="SSF52540">
    <property type="entry name" value="P-loop containing nucleoside triphosphate hydrolases"/>
    <property type="match status" value="1"/>
</dbReference>
<dbReference type="PRINTS" id="PR00364">
    <property type="entry name" value="DISEASERSIST"/>
</dbReference>
<dbReference type="InterPro" id="IPR027417">
    <property type="entry name" value="P-loop_NTPase"/>
</dbReference>
<comment type="caution">
    <text evidence="3">The sequence shown here is derived from an EMBL/GenBank/DDBJ whole genome shotgun (WGS) entry which is preliminary data.</text>
</comment>
<evidence type="ECO:0000259" key="2">
    <source>
        <dbReference type="SMART" id="SM00382"/>
    </source>
</evidence>
<dbReference type="AlphaFoldDB" id="A0A3E0H012"/>
<dbReference type="OrthoDB" id="3311584at2"/>
<gene>
    <name evidence="3" type="ORF">BCF44_117145</name>
</gene>
<dbReference type="InterPro" id="IPR003593">
    <property type="entry name" value="AAA+_ATPase"/>
</dbReference>
<dbReference type="PANTHER" id="PTHR47691:SF3">
    <property type="entry name" value="HTH-TYPE TRANSCRIPTIONAL REGULATOR RV0890C-RELATED"/>
    <property type="match status" value="1"/>
</dbReference>
<dbReference type="SUPFAM" id="SSF48452">
    <property type="entry name" value="TPR-like"/>
    <property type="match status" value="2"/>
</dbReference>
<dbReference type="GO" id="GO:0043531">
    <property type="term" value="F:ADP binding"/>
    <property type="evidence" value="ECO:0007669"/>
    <property type="project" value="InterPro"/>
</dbReference>